<keyword evidence="1" id="KW-1277">Toxin-antitoxin system</keyword>
<dbReference type="RefSeq" id="WP_250596081.1">
    <property type="nucleotide sequence ID" value="NZ_JAKRVY010000003.1"/>
</dbReference>
<evidence type="ECO:0000313" key="2">
    <source>
        <dbReference type="EMBL" id="MCL9813565.1"/>
    </source>
</evidence>
<name>A0AAE3K5P6_9EURY</name>
<evidence type="ECO:0000313" key="3">
    <source>
        <dbReference type="Proteomes" id="UP001202674"/>
    </source>
</evidence>
<dbReference type="EMBL" id="JAKRVY010000003">
    <property type="protein sequence ID" value="MCL9813565.1"/>
    <property type="molecule type" value="Genomic_DNA"/>
</dbReference>
<keyword evidence="3" id="KW-1185">Reference proteome</keyword>
<comment type="caution">
    <text evidence="2">The sequence shown here is derived from an EMBL/GenBank/DDBJ whole genome shotgun (WGS) entry which is preliminary data.</text>
</comment>
<gene>
    <name evidence="2" type="ORF">AArcSt11_07845</name>
</gene>
<accession>A0AAE3K5P6</accession>
<dbReference type="Proteomes" id="UP001202674">
    <property type="component" value="Unassembled WGS sequence"/>
</dbReference>
<sequence>MATKSLTITEEAYERLKAHKREDESFTDTILRLTGSDKDVMKGFGAMQDVEGFRAAVTTTRDELDADLRERDTR</sequence>
<dbReference type="AlphaFoldDB" id="A0AAE3K5P6"/>
<reference evidence="2 3" key="1">
    <citation type="journal article" date="2022" name="Syst. Appl. Microbiol.">
        <title>Natronocalculus amylovorans gen. nov., sp. nov., and Natranaeroarchaeum aerophilus sp. nov., dominant culturable amylolytic natronoarchaea from hypersaline soda lakes in southwestern Siberia.</title>
        <authorList>
            <person name="Sorokin D.Y."/>
            <person name="Elcheninov A.G."/>
            <person name="Khizhniak T.V."/>
            <person name="Koenen M."/>
            <person name="Bale N.J."/>
            <person name="Damste J.S.S."/>
            <person name="Kublanov I.V."/>
        </authorList>
    </citation>
    <scope>NUCLEOTIDE SEQUENCE [LARGE SCALE GENOMIC DNA]</scope>
    <source>
        <strain evidence="2 3">AArc-St1-1</strain>
    </source>
</reference>
<protein>
    <submittedName>
        <fullName evidence="2">Antitoxin VapB family protein</fullName>
    </submittedName>
</protein>
<proteinExistence type="predicted"/>
<organism evidence="2 3">
    <name type="scientific">Natranaeroarchaeum aerophilus</name>
    <dbReference type="NCBI Taxonomy" id="2917711"/>
    <lineage>
        <taxon>Archaea</taxon>
        <taxon>Methanobacteriati</taxon>
        <taxon>Methanobacteriota</taxon>
        <taxon>Stenosarchaea group</taxon>
        <taxon>Halobacteria</taxon>
        <taxon>Halobacteriales</taxon>
        <taxon>Natronoarchaeaceae</taxon>
        <taxon>Natranaeroarchaeum</taxon>
    </lineage>
</organism>
<dbReference type="Pfam" id="PF02697">
    <property type="entry name" value="VAPB_antitox"/>
    <property type="match status" value="1"/>
</dbReference>
<evidence type="ECO:0000256" key="1">
    <source>
        <dbReference type="ARBA" id="ARBA00022649"/>
    </source>
</evidence>
<dbReference type="InterPro" id="IPR003847">
    <property type="entry name" value="Put_antitoxin"/>
</dbReference>